<comment type="caution">
    <text evidence="4">The sequence shown here is derived from an EMBL/GenBank/DDBJ whole genome shotgun (WGS) entry which is preliminary data.</text>
</comment>
<dbReference type="InterPro" id="IPR036779">
    <property type="entry name" value="LysM_dom_sf"/>
</dbReference>
<feature type="chain" id="PRO_5047145024" evidence="2">
    <location>
        <begin position="26"/>
        <end position="318"/>
    </location>
</feature>
<feature type="compositionally biased region" description="Polar residues" evidence="1">
    <location>
        <begin position="191"/>
        <end position="208"/>
    </location>
</feature>
<accession>A0ABV6HRE7</accession>
<dbReference type="Pfam" id="PF01476">
    <property type="entry name" value="LysM"/>
    <property type="match status" value="2"/>
</dbReference>
<evidence type="ECO:0000313" key="4">
    <source>
        <dbReference type="EMBL" id="MFC0320488.1"/>
    </source>
</evidence>
<keyword evidence="2" id="KW-0732">Signal</keyword>
<protein>
    <submittedName>
        <fullName evidence="4">LysM peptidoglycan-binding domain-containing protein</fullName>
    </submittedName>
</protein>
<reference evidence="4 5" key="1">
    <citation type="submission" date="2024-09" db="EMBL/GenBank/DDBJ databases">
        <authorList>
            <person name="Sun Q."/>
            <person name="Mori K."/>
        </authorList>
    </citation>
    <scope>NUCLEOTIDE SEQUENCE [LARGE SCALE GENOMIC DNA]</scope>
    <source>
        <strain evidence="4 5">CCM 7765</strain>
    </source>
</reference>
<proteinExistence type="predicted"/>
<feature type="domain" description="LysM" evidence="3">
    <location>
        <begin position="124"/>
        <end position="167"/>
    </location>
</feature>
<keyword evidence="5" id="KW-1185">Reference proteome</keyword>
<dbReference type="CDD" id="cd00118">
    <property type="entry name" value="LysM"/>
    <property type="match status" value="1"/>
</dbReference>
<evidence type="ECO:0000256" key="1">
    <source>
        <dbReference type="SAM" id="MobiDB-lite"/>
    </source>
</evidence>
<gene>
    <name evidence="4" type="ORF">ACFFI0_19330</name>
</gene>
<sequence length="318" mass="34168">MKNKKILKGLGVTVACVLTSSVVFANPITRDSIGVENQNGKKVILHKLQTRESYYSLGRKYNLKPKDIIDFNANKSLKAGDVVKIPTGAPFSNPANNVVKTATPSSKPPVNGGAAITSQGTDYIEYKVGAKETLFSISKRFGVTVDAIKQANNLSGNSLKEGQLIRIPNTSIEEAATDPSVPKKVISNEELNGVTSENEQQVASGNANTIEEEPEETPKEDSTPANRYGIKQVTASGIGIWMDDLNGESGKMLALHNSAPVGTVVKITNPMTNRTTYAKVVGKFNETSENKDAIIVISKSVASLIGVIDRRFQVNISY</sequence>
<dbReference type="EMBL" id="JBHLWO010000002">
    <property type="protein sequence ID" value="MFC0320488.1"/>
    <property type="molecule type" value="Genomic_DNA"/>
</dbReference>
<dbReference type="SUPFAM" id="SSF54106">
    <property type="entry name" value="LysM domain"/>
    <property type="match status" value="1"/>
</dbReference>
<evidence type="ECO:0000259" key="3">
    <source>
        <dbReference type="PROSITE" id="PS51782"/>
    </source>
</evidence>
<organism evidence="4 5">
    <name type="scientific">Olivibacter oleidegradans</name>
    <dbReference type="NCBI Taxonomy" id="760123"/>
    <lineage>
        <taxon>Bacteria</taxon>
        <taxon>Pseudomonadati</taxon>
        <taxon>Bacteroidota</taxon>
        <taxon>Sphingobacteriia</taxon>
        <taxon>Sphingobacteriales</taxon>
        <taxon>Sphingobacteriaceae</taxon>
        <taxon>Olivibacter</taxon>
    </lineage>
</organism>
<name>A0ABV6HRE7_9SPHI</name>
<feature type="signal peptide" evidence="2">
    <location>
        <begin position="1"/>
        <end position="25"/>
    </location>
</feature>
<feature type="region of interest" description="Disordered" evidence="1">
    <location>
        <begin position="191"/>
        <end position="227"/>
    </location>
</feature>
<evidence type="ECO:0000313" key="5">
    <source>
        <dbReference type="Proteomes" id="UP001589774"/>
    </source>
</evidence>
<dbReference type="PANTHER" id="PTHR33734:SF22">
    <property type="entry name" value="MEMBRANE-BOUND LYTIC MUREIN TRANSGLYCOSYLASE D"/>
    <property type="match status" value="1"/>
</dbReference>
<dbReference type="PROSITE" id="PS51782">
    <property type="entry name" value="LYSM"/>
    <property type="match status" value="1"/>
</dbReference>
<dbReference type="InterPro" id="IPR018392">
    <property type="entry name" value="LysM"/>
</dbReference>
<dbReference type="SMART" id="SM00257">
    <property type="entry name" value="LysM"/>
    <property type="match status" value="2"/>
</dbReference>
<dbReference type="PANTHER" id="PTHR33734">
    <property type="entry name" value="LYSM DOMAIN-CONTAINING GPI-ANCHORED PROTEIN 2"/>
    <property type="match status" value="1"/>
</dbReference>
<dbReference type="RefSeq" id="WP_013667882.1">
    <property type="nucleotide sequence ID" value="NZ_JBHLWO010000002.1"/>
</dbReference>
<evidence type="ECO:0000256" key="2">
    <source>
        <dbReference type="SAM" id="SignalP"/>
    </source>
</evidence>
<dbReference type="Proteomes" id="UP001589774">
    <property type="component" value="Unassembled WGS sequence"/>
</dbReference>
<dbReference type="Gene3D" id="3.10.350.10">
    <property type="entry name" value="LysM domain"/>
    <property type="match status" value="2"/>
</dbReference>